<dbReference type="PANTHER" id="PTHR36978">
    <property type="entry name" value="P-LOOP CONTAINING NUCLEOTIDE TRIPHOSPHATE HYDROLASE"/>
    <property type="match status" value="1"/>
</dbReference>
<dbReference type="SUPFAM" id="SSF52540">
    <property type="entry name" value="P-loop containing nucleoside triphosphate hydrolases"/>
    <property type="match status" value="1"/>
</dbReference>
<dbReference type="Gene3D" id="3.40.50.300">
    <property type="entry name" value="P-loop containing nucleotide triphosphate hydrolases"/>
    <property type="match status" value="1"/>
</dbReference>
<dbReference type="InterPro" id="IPR040632">
    <property type="entry name" value="Sulfotransfer_4"/>
</dbReference>
<reference evidence="2" key="1">
    <citation type="journal article" date="2023" name="Access Microbiol">
        <title>De-novo genome assembly for Akanthomyces muscarius, a biocontrol agent of insect agricultural pests.</title>
        <authorList>
            <person name="Erdos Z."/>
            <person name="Studholme D.J."/>
            <person name="Raymond B."/>
            <person name="Sharma M."/>
        </authorList>
    </citation>
    <scope>NUCLEOTIDE SEQUENCE</scope>
    <source>
        <strain evidence="2">Ve6</strain>
    </source>
</reference>
<gene>
    <name evidence="2" type="ORF">LMH87_001796</name>
</gene>
<evidence type="ECO:0008006" key="4">
    <source>
        <dbReference type="Google" id="ProtNLM"/>
    </source>
</evidence>
<feature type="compositionally biased region" description="Basic and acidic residues" evidence="1">
    <location>
        <begin position="230"/>
        <end position="240"/>
    </location>
</feature>
<evidence type="ECO:0000313" key="2">
    <source>
        <dbReference type="EMBL" id="KAJ4147260.1"/>
    </source>
</evidence>
<dbReference type="RefSeq" id="XP_056050201.1">
    <property type="nucleotide sequence ID" value="XM_056193133.1"/>
</dbReference>
<dbReference type="GeneID" id="80888955"/>
<protein>
    <recommendedName>
        <fullName evidence="4">P-loop containing nucleoside triphosphate hydrolase protein</fullName>
    </recommendedName>
</protein>
<proteinExistence type="predicted"/>
<accession>A0A9W8Q730</accession>
<dbReference type="Pfam" id="PF17784">
    <property type="entry name" value="Sulfotransfer_4"/>
    <property type="match status" value="1"/>
</dbReference>
<evidence type="ECO:0000256" key="1">
    <source>
        <dbReference type="SAM" id="MobiDB-lite"/>
    </source>
</evidence>
<comment type="caution">
    <text evidence="2">The sequence shown here is derived from an EMBL/GenBank/DDBJ whole genome shotgun (WGS) entry which is preliminary data.</text>
</comment>
<name>A0A9W8Q730_AKAMU</name>
<evidence type="ECO:0000313" key="3">
    <source>
        <dbReference type="Proteomes" id="UP001144673"/>
    </source>
</evidence>
<organism evidence="2 3">
    <name type="scientific">Akanthomyces muscarius</name>
    <name type="common">Entomopathogenic fungus</name>
    <name type="synonym">Lecanicillium muscarium</name>
    <dbReference type="NCBI Taxonomy" id="2231603"/>
    <lineage>
        <taxon>Eukaryota</taxon>
        <taxon>Fungi</taxon>
        <taxon>Dikarya</taxon>
        <taxon>Ascomycota</taxon>
        <taxon>Pezizomycotina</taxon>
        <taxon>Sordariomycetes</taxon>
        <taxon>Hypocreomycetidae</taxon>
        <taxon>Hypocreales</taxon>
        <taxon>Cordycipitaceae</taxon>
        <taxon>Akanthomyces</taxon>
    </lineage>
</organism>
<feature type="region of interest" description="Disordered" evidence="1">
    <location>
        <begin position="221"/>
        <end position="240"/>
    </location>
</feature>
<dbReference type="EMBL" id="JAJHUN010000010">
    <property type="protein sequence ID" value="KAJ4147260.1"/>
    <property type="molecule type" value="Genomic_DNA"/>
</dbReference>
<dbReference type="InterPro" id="IPR027417">
    <property type="entry name" value="P-loop_NTPase"/>
</dbReference>
<dbReference type="PANTHER" id="PTHR36978:SF4">
    <property type="entry name" value="P-LOOP CONTAINING NUCLEOSIDE TRIPHOSPHATE HYDROLASE PROTEIN"/>
    <property type="match status" value="1"/>
</dbReference>
<dbReference type="AlphaFoldDB" id="A0A9W8Q730"/>
<dbReference type="Proteomes" id="UP001144673">
    <property type="component" value="Chromosome 3"/>
</dbReference>
<dbReference type="KEGG" id="amus:LMH87_001796"/>
<sequence length="240" mass="27659">MAQHSESDMILILGLPRTGTQTLTEALRLLGHPPVYHMSEVPNNPTHYPMWSGLIERKIKHPDTLLTAVDFEPMLKDYPGGNSDVPSAIFGIDLIHAYPKAKVLITERDEDAWVDSMKRTLVLAHREEQARREDRLKTGTQSELEEQKYNLRMGYHTWLWNDDFETHGRAYWRKYQKEIREAAKAHRTEGDVLVFNPKDGWGPLCEFLGKPVPSDIGFPHEGNKSVWSTKDMEHNSSEKK</sequence>
<keyword evidence="3" id="KW-1185">Reference proteome</keyword>